<name>A0A1G1VS75_9BACT</name>
<feature type="compositionally biased region" description="Polar residues" evidence="1">
    <location>
        <begin position="137"/>
        <end position="150"/>
    </location>
</feature>
<accession>A0A1G1VS75</accession>
<gene>
    <name evidence="2" type="ORF">A2786_01870</name>
</gene>
<proteinExistence type="predicted"/>
<evidence type="ECO:0000313" key="3">
    <source>
        <dbReference type="Proteomes" id="UP000179233"/>
    </source>
</evidence>
<organism evidence="2 3">
    <name type="scientific">Candidatus Chisholmbacteria bacterium RIFCSPHIGHO2_01_FULL_52_32</name>
    <dbReference type="NCBI Taxonomy" id="1797591"/>
    <lineage>
        <taxon>Bacteria</taxon>
        <taxon>Candidatus Chisholmiibacteriota</taxon>
    </lineage>
</organism>
<evidence type="ECO:0000256" key="1">
    <source>
        <dbReference type="SAM" id="MobiDB-lite"/>
    </source>
</evidence>
<protein>
    <submittedName>
        <fullName evidence="2">Uncharacterized protein</fullName>
    </submittedName>
</protein>
<sequence>MTGKETGSYQPSELQASLEFQMFRCGREGEDLKERRNLEEDEEALFPAKAKRPIRARLLDEVEVKQDYPTGGKVTLKKVVRLQFGTNVLGINEQGQLEQSPMYLLQGSSANFIPFAPRGKIPDISPMRITNLREYGSFTSIQNEPTSDQPSPKAPSGFPPQNAAGHRER</sequence>
<reference evidence="2 3" key="1">
    <citation type="journal article" date="2016" name="Nat. Commun.">
        <title>Thousands of microbial genomes shed light on interconnected biogeochemical processes in an aquifer system.</title>
        <authorList>
            <person name="Anantharaman K."/>
            <person name="Brown C.T."/>
            <person name="Hug L.A."/>
            <person name="Sharon I."/>
            <person name="Castelle C.J."/>
            <person name="Probst A.J."/>
            <person name="Thomas B.C."/>
            <person name="Singh A."/>
            <person name="Wilkins M.J."/>
            <person name="Karaoz U."/>
            <person name="Brodie E.L."/>
            <person name="Williams K.H."/>
            <person name="Hubbard S.S."/>
            <person name="Banfield J.F."/>
        </authorList>
    </citation>
    <scope>NUCLEOTIDE SEQUENCE [LARGE SCALE GENOMIC DNA]</scope>
</reference>
<dbReference type="EMBL" id="MHCJ01000003">
    <property type="protein sequence ID" value="OGY18246.1"/>
    <property type="molecule type" value="Genomic_DNA"/>
</dbReference>
<comment type="caution">
    <text evidence="2">The sequence shown here is derived from an EMBL/GenBank/DDBJ whole genome shotgun (WGS) entry which is preliminary data.</text>
</comment>
<dbReference type="Proteomes" id="UP000179233">
    <property type="component" value="Unassembled WGS sequence"/>
</dbReference>
<evidence type="ECO:0000313" key="2">
    <source>
        <dbReference type="EMBL" id="OGY18246.1"/>
    </source>
</evidence>
<dbReference type="AlphaFoldDB" id="A0A1G1VS75"/>
<feature type="region of interest" description="Disordered" evidence="1">
    <location>
        <begin position="135"/>
        <end position="169"/>
    </location>
</feature>